<keyword evidence="2" id="KW-1185">Reference proteome</keyword>
<dbReference type="AlphaFoldDB" id="A0AAW1JZH6"/>
<proteinExistence type="predicted"/>
<evidence type="ECO:0000313" key="1">
    <source>
        <dbReference type="EMBL" id="KAK9710561.1"/>
    </source>
</evidence>
<accession>A0AAW1JZH6</accession>
<reference evidence="1 2" key="1">
    <citation type="journal article" date="2024" name="BMC Genomics">
        <title>De novo assembly and annotation of Popillia japonica's genome with initial clues to its potential as an invasive pest.</title>
        <authorList>
            <person name="Cucini C."/>
            <person name="Boschi S."/>
            <person name="Funari R."/>
            <person name="Cardaioli E."/>
            <person name="Iannotti N."/>
            <person name="Marturano G."/>
            <person name="Paoli F."/>
            <person name="Bruttini M."/>
            <person name="Carapelli A."/>
            <person name="Frati F."/>
            <person name="Nardi F."/>
        </authorList>
    </citation>
    <scope>NUCLEOTIDE SEQUENCE [LARGE SCALE GENOMIC DNA]</scope>
    <source>
        <strain evidence="1">DMR45628</strain>
    </source>
</reference>
<dbReference type="EMBL" id="JASPKY010000291">
    <property type="protein sequence ID" value="KAK9710561.1"/>
    <property type="molecule type" value="Genomic_DNA"/>
</dbReference>
<evidence type="ECO:0008006" key="3">
    <source>
        <dbReference type="Google" id="ProtNLM"/>
    </source>
</evidence>
<name>A0AAW1JZH6_POPJA</name>
<comment type="caution">
    <text evidence="1">The sequence shown here is derived from an EMBL/GenBank/DDBJ whole genome shotgun (WGS) entry which is preliminary data.</text>
</comment>
<organism evidence="1 2">
    <name type="scientific">Popillia japonica</name>
    <name type="common">Japanese beetle</name>
    <dbReference type="NCBI Taxonomy" id="7064"/>
    <lineage>
        <taxon>Eukaryota</taxon>
        <taxon>Metazoa</taxon>
        <taxon>Ecdysozoa</taxon>
        <taxon>Arthropoda</taxon>
        <taxon>Hexapoda</taxon>
        <taxon>Insecta</taxon>
        <taxon>Pterygota</taxon>
        <taxon>Neoptera</taxon>
        <taxon>Endopterygota</taxon>
        <taxon>Coleoptera</taxon>
        <taxon>Polyphaga</taxon>
        <taxon>Scarabaeiformia</taxon>
        <taxon>Scarabaeidae</taxon>
        <taxon>Rutelinae</taxon>
        <taxon>Popillia</taxon>
    </lineage>
</organism>
<dbReference type="Proteomes" id="UP001458880">
    <property type="component" value="Unassembled WGS sequence"/>
</dbReference>
<evidence type="ECO:0000313" key="2">
    <source>
        <dbReference type="Proteomes" id="UP001458880"/>
    </source>
</evidence>
<sequence>MSKLFKNLVDHFKNYRTANFFEEIIAQAAKLAADLEIEQDFPAINTTRRKYKPKLFDYEHRDAPQNPKTAFKVNLSILLDENINQSCLIMNIGMHLKIPKPRLKLIFF</sequence>
<protein>
    <recommendedName>
        <fullName evidence="3">Transposase</fullName>
    </recommendedName>
</protein>
<gene>
    <name evidence="1" type="ORF">QE152_g25927</name>
</gene>